<feature type="chain" id="PRO_5046169992" description="Ig-like domain-containing protein" evidence="2">
    <location>
        <begin position="36"/>
        <end position="176"/>
    </location>
</feature>
<feature type="compositionally biased region" description="Low complexity" evidence="1">
    <location>
        <begin position="122"/>
        <end position="149"/>
    </location>
</feature>
<proteinExistence type="predicted"/>
<feature type="signal peptide" evidence="2">
    <location>
        <begin position="1"/>
        <end position="35"/>
    </location>
</feature>
<gene>
    <name evidence="3" type="ORF">KHQ06_09060</name>
</gene>
<name>A0ABX8CT09_9NOCA</name>
<evidence type="ECO:0008006" key="5">
    <source>
        <dbReference type="Google" id="ProtNLM"/>
    </source>
</evidence>
<evidence type="ECO:0000256" key="1">
    <source>
        <dbReference type="SAM" id="MobiDB-lite"/>
    </source>
</evidence>
<evidence type="ECO:0000256" key="2">
    <source>
        <dbReference type="SAM" id="SignalP"/>
    </source>
</evidence>
<organism evidence="3 4">
    <name type="scientific">Nocardia tengchongensis</name>
    <dbReference type="NCBI Taxonomy" id="2055889"/>
    <lineage>
        <taxon>Bacteria</taxon>
        <taxon>Bacillati</taxon>
        <taxon>Actinomycetota</taxon>
        <taxon>Actinomycetes</taxon>
        <taxon>Mycobacteriales</taxon>
        <taxon>Nocardiaceae</taxon>
        <taxon>Nocardia</taxon>
    </lineage>
</organism>
<dbReference type="Proteomes" id="UP000683310">
    <property type="component" value="Chromosome"/>
</dbReference>
<protein>
    <recommendedName>
        <fullName evidence="5">Ig-like domain-containing protein</fullName>
    </recommendedName>
</protein>
<keyword evidence="2" id="KW-0732">Signal</keyword>
<evidence type="ECO:0000313" key="3">
    <source>
        <dbReference type="EMBL" id="QVI23058.1"/>
    </source>
</evidence>
<sequence>MRSNSPGRVLGAGMAGLAVASATAVAVVMAPAANATVDNITISDSAPTVGSTYSLHADLSGASFGLLVYWNDNGTALTPAGKMPWPPYNASLDWTPTTPGQHVITASQGSSTQTLIVNVAGGTTTTPTTTPPATTTPTTTAPTTTKPSTGSGGSGSATGSAGTLVGSLLRGLLGSS</sequence>
<keyword evidence="4" id="KW-1185">Reference proteome</keyword>
<reference evidence="3 4" key="1">
    <citation type="submission" date="2021-04" db="EMBL/GenBank/DDBJ databases">
        <title>Nocardia tengchongensis.</title>
        <authorList>
            <person name="Zhuang k."/>
            <person name="Ran Y."/>
            <person name="Li W."/>
        </authorList>
    </citation>
    <scope>NUCLEOTIDE SEQUENCE [LARGE SCALE GENOMIC DNA]</scope>
    <source>
        <strain evidence="3 4">CFH S0057</strain>
    </source>
</reference>
<dbReference type="EMBL" id="CP074371">
    <property type="protein sequence ID" value="QVI23058.1"/>
    <property type="molecule type" value="Genomic_DNA"/>
</dbReference>
<evidence type="ECO:0000313" key="4">
    <source>
        <dbReference type="Proteomes" id="UP000683310"/>
    </source>
</evidence>
<accession>A0ABX8CT09</accession>
<feature type="region of interest" description="Disordered" evidence="1">
    <location>
        <begin position="122"/>
        <end position="162"/>
    </location>
</feature>